<feature type="transmembrane region" description="Helical" evidence="1">
    <location>
        <begin position="12"/>
        <end position="30"/>
    </location>
</feature>
<feature type="transmembrane region" description="Helical" evidence="1">
    <location>
        <begin position="74"/>
        <end position="96"/>
    </location>
</feature>
<feature type="transmembrane region" description="Helical" evidence="1">
    <location>
        <begin position="117"/>
        <end position="139"/>
    </location>
</feature>
<protein>
    <submittedName>
        <fullName evidence="2">Uncharacterized protein</fullName>
    </submittedName>
</protein>
<keyword evidence="1" id="KW-0472">Membrane</keyword>
<feature type="transmembrane region" description="Helical" evidence="1">
    <location>
        <begin position="151"/>
        <end position="171"/>
    </location>
</feature>
<name>A0A1L7XIN3_9HELO</name>
<proteinExistence type="predicted"/>
<organism evidence="2 3">
    <name type="scientific">Phialocephala subalpina</name>
    <dbReference type="NCBI Taxonomy" id="576137"/>
    <lineage>
        <taxon>Eukaryota</taxon>
        <taxon>Fungi</taxon>
        <taxon>Dikarya</taxon>
        <taxon>Ascomycota</taxon>
        <taxon>Pezizomycotina</taxon>
        <taxon>Leotiomycetes</taxon>
        <taxon>Helotiales</taxon>
        <taxon>Mollisiaceae</taxon>
        <taxon>Phialocephala</taxon>
        <taxon>Phialocephala fortinii species complex</taxon>
    </lineage>
</organism>
<feature type="transmembrane region" description="Helical" evidence="1">
    <location>
        <begin position="208"/>
        <end position="228"/>
    </location>
</feature>
<dbReference type="AlphaFoldDB" id="A0A1L7XIN3"/>
<dbReference type="Proteomes" id="UP000184330">
    <property type="component" value="Unassembled WGS sequence"/>
</dbReference>
<evidence type="ECO:0000313" key="3">
    <source>
        <dbReference type="Proteomes" id="UP000184330"/>
    </source>
</evidence>
<accession>A0A1L7XIN3</accession>
<keyword evidence="3" id="KW-1185">Reference proteome</keyword>
<evidence type="ECO:0000313" key="2">
    <source>
        <dbReference type="EMBL" id="CZR64884.1"/>
    </source>
</evidence>
<sequence length="276" mass="31230">MSAPVSAPVSSSAYCFAPLILLLYTADFVLQWRQSKRTLNYLGFRLGIVMIFVIGEVVLVIYDQRHQKQVDRVFLSILQGLSLLQCFCIEVTIWLRMFGASKHSIKQLFSKFSNAQLFFWIVFFYCLAVLGLGAAAFYFFLHGVDDASSRIYLAVAMEIAHSLPTCLSIRYLNSIIEKGEINVINAILYFQLITHYVCLLPLCIPKMNITTFLLCQTAISCLYAILWVSRKLYVVVFKAKPQVDYNRRPTSCGAFENVDWGESSYGLRLSSAPGSV</sequence>
<keyword evidence="1" id="KW-1133">Transmembrane helix</keyword>
<reference evidence="2 3" key="1">
    <citation type="submission" date="2016-03" db="EMBL/GenBank/DDBJ databases">
        <authorList>
            <person name="Ploux O."/>
        </authorList>
    </citation>
    <scope>NUCLEOTIDE SEQUENCE [LARGE SCALE GENOMIC DNA]</scope>
    <source>
        <strain evidence="2 3">UAMH 11012</strain>
    </source>
</reference>
<gene>
    <name evidence="2" type="ORF">PAC_14784</name>
</gene>
<feature type="transmembrane region" description="Helical" evidence="1">
    <location>
        <begin position="42"/>
        <end position="62"/>
    </location>
</feature>
<feature type="transmembrane region" description="Helical" evidence="1">
    <location>
        <begin position="183"/>
        <end position="202"/>
    </location>
</feature>
<dbReference type="OrthoDB" id="3564994at2759"/>
<dbReference type="EMBL" id="FJOG01000028">
    <property type="protein sequence ID" value="CZR64884.1"/>
    <property type="molecule type" value="Genomic_DNA"/>
</dbReference>
<keyword evidence="1" id="KW-0812">Transmembrane</keyword>
<evidence type="ECO:0000256" key="1">
    <source>
        <dbReference type="SAM" id="Phobius"/>
    </source>
</evidence>